<dbReference type="Pfam" id="PF09535">
    <property type="entry name" value="Gmx_para_CXXCG"/>
    <property type="match status" value="1"/>
</dbReference>
<accession>B0YR28</accession>
<name>B0YR28_MYXFU</name>
<organism evidence="1">
    <name type="scientific">Myxococcus fulvus</name>
    <dbReference type="NCBI Taxonomy" id="33"/>
    <lineage>
        <taxon>Bacteria</taxon>
        <taxon>Pseudomonadati</taxon>
        <taxon>Myxococcota</taxon>
        <taxon>Myxococcia</taxon>
        <taxon>Myxococcales</taxon>
        <taxon>Cystobacterineae</taxon>
        <taxon>Myxococcaceae</taxon>
        <taxon>Myxococcus</taxon>
    </lineage>
</organism>
<dbReference type="EMBL" id="EU137666">
    <property type="protein sequence ID" value="ABX46802.1"/>
    <property type="molecule type" value="Genomic_DNA"/>
</dbReference>
<protein>
    <submittedName>
        <fullName evidence="1">Uncharacterized protein</fullName>
    </submittedName>
</protein>
<gene>
    <name evidence="1" type="ORF">pMF1.19c</name>
</gene>
<reference evidence="1" key="1">
    <citation type="journal article" date="2008" name="Appl. Environ. Microbiol.">
        <title>Discovery of the autonomously replicating plasmid pMF1 from Myxococcus fulvus and development of a gene cloning system in Myxococcus xanthus.</title>
        <authorList>
            <person name="Zhao J.Y."/>
            <person name="Zhong L."/>
            <person name="Shen M.J."/>
            <person name="Xia Z.J."/>
            <person name="Cheng Q.X."/>
            <person name="Sun X."/>
            <person name="Zhao G.P."/>
            <person name="Li Y.Z."/>
            <person name="Qin Z.J."/>
        </authorList>
    </citation>
    <scope>NUCLEOTIDE SEQUENCE</scope>
    <source>
        <strain evidence="1">124B02</strain>
        <plasmid evidence="1">pMF1</plasmid>
    </source>
</reference>
<proteinExistence type="predicted"/>
<evidence type="ECO:0000313" key="1">
    <source>
        <dbReference type="EMBL" id="ABX46802.1"/>
    </source>
</evidence>
<sequence>MTYYEVQSSPEHRWSGALRAERRWSLPGLEDCPGCHETWGGGLEYPAVDLSNLPVARELEDARPETWDEFSRLRELVRPYCPPGAQLEPGTAFGPLVGTAHGKWGPVTLEDITTLLVREDALRAMAGLNLTHAWPQLRRQPTMRIAEIQLAPAGRLAPECTRPGRPTPCAVCGRRGGLLPHRYWLDAESIPADADAFRPTDATSLVIVSGRMADRINDLEASDITLAPIGTSRPPDFQTPRPLHPHGVGIIIRRS</sequence>
<dbReference type="RefSeq" id="WP_012290013.1">
    <property type="nucleotide sequence ID" value="NC_010372.1"/>
</dbReference>
<dbReference type="AlphaFoldDB" id="B0YR28"/>
<dbReference type="InterPro" id="IPR011750">
    <property type="entry name" value="Gmx_para_CXXCG"/>
</dbReference>
<geneLocation type="plasmid" evidence="1">
    <name>pMF1</name>
</geneLocation>
<dbReference type="NCBIfam" id="TIGR02264">
    <property type="entry name" value="gmx_para_CXXCG"/>
    <property type="match status" value="1"/>
</dbReference>
<keyword evidence="1" id="KW-0614">Plasmid</keyword>